<dbReference type="STRING" id="57732.RU94_GL001016"/>
<sequence>MIRHTGRTPRELRNIQIKTNVFKYPEGSVVIAFGDTEVICNATVQPQASKQAASAQGWISVEYNQLPRATGQRQSRKSLTAADENLSETIGKALRGVCDLSRLEEREIVIDCDVVQADGATQSASLTGAFVALRLAVNRLLAQNELASDPIRENVAGVGVALLPDGTCVLDPDEYEEEQALVGMSLVMNEGGDFLSIQAFGADTSFSGNDLNELLHYGVVGIESLIAAQKEALVDKTHEVPEKTIVIATGNVGKAKEFAALFGAAGYEIKTLKDFPDLPDVAETGTTFEANARLKAETISQLIQQPVLADDSGLCVDALSGMPGVYSARFAGEQKSDAANNAKLLHELYDVPDEKRGAHFHCTLVFAAPQKDSLVVSADWYGRIGRIPRGDYGFGYDPLFIPDGMEKTSAELLPAEKNHLSHRGQAMAKLQDQWQAWLEGPVKGA</sequence>
<feature type="binding site" evidence="15">
    <location>
        <position position="312"/>
    </location>
    <ligand>
        <name>substrate</name>
    </ligand>
</feature>
<comment type="subunit">
    <text evidence="2 15">Homodimer.</text>
</comment>
<dbReference type="PANTHER" id="PTHR11067">
    <property type="entry name" value="INOSINE TRIPHOSPHATE PYROPHOSPHATASE/HAM1 PROTEIN"/>
    <property type="match status" value="1"/>
</dbReference>
<comment type="cofactor">
    <cofactor evidence="15">
        <name>Mg(2+)</name>
        <dbReference type="ChEBI" id="CHEBI:18420"/>
    </cofactor>
    <text evidence="15">Binds 1 Mg(2+) ion per subunit.</text>
</comment>
<feature type="binding site" evidence="15">
    <location>
        <begin position="394"/>
        <end position="397"/>
    </location>
    <ligand>
        <name>substrate</name>
    </ligand>
</feature>
<dbReference type="HOGENOM" id="CLU_046108_0_0_9"/>
<dbReference type="HAMAP" id="MF_01405">
    <property type="entry name" value="Non_canon_purine_NTPase"/>
    <property type="match status" value="1"/>
</dbReference>
<dbReference type="NCBIfam" id="NF011397">
    <property type="entry name" value="PRK14822.1"/>
    <property type="match status" value="1"/>
</dbReference>
<comment type="caution">
    <text evidence="15">Lacks conserved residue(s) required for the propagation of feature annotation.</text>
</comment>
<dbReference type="GO" id="GO:0005829">
    <property type="term" value="C:cytosol"/>
    <property type="evidence" value="ECO:0007669"/>
    <property type="project" value="TreeGrafter"/>
</dbReference>
<keyword evidence="3" id="KW-0698">rRNA processing</keyword>
<dbReference type="FunFam" id="3.90.950.10:FF:000001">
    <property type="entry name" value="dITP/XTP pyrophosphatase"/>
    <property type="match status" value="1"/>
</dbReference>
<reference evidence="19 20" key="1">
    <citation type="submission" date="2013-02" db="EMBL/GenBank/DDBJ databases">
        <title>The Genome Sequence of Enterococcus asini ATCC_700915.</title>
        <authorList>
            <consortium name="The Broad Institute Genome Sequencing Platform"/>
            <consortium name="The Broad Institute Genome Sequencing Center for Infectious Disease"/>
            <person name="Earl A.M."/>
            <person name="Gilmore M.S."/>
            <person name="Lebreton F."/>
            <person name="Walker B."/>
            <person name="Young S.K."/>
            <person name="Zeng Q."/>
            <person name="Gargeya S."/>
            <person name="Fitzgerald M."/>
            <person name="Haas B."/>
            <person name="Abouelleil A."/>
            <person name="Alvarado L."/>
            <person name="Arachchi H.M."/>
            <person name="Berlin A.M."/>
            <person name="Chapman S.B."/>
            <person name="Dewar J."/>
            <person name="Goldberg J."/>
            <person name="Griggs A."/>
            <person name="Gujja S."/>
            <person name="Hansen M."/>
            <person name="Howarth C."/>
            <person name="Imamovic A."/>
            <person name="Larimer J."/>
            <person name="McCowan C."/>
            <person name="Murphy C."/>
            <person name="Neiman D."/>
            <person name="Pearson M."/>
            <person name="Priest M."/>
            <person name="Roberts A."/>
            <person name="Saif S."/>
            <person name="Shea T."/>
            <person name="Sisk P."/>
            <person name="Sykes S."/>
            <person name="Wortman J."/>
            <person name="Nusbaum C."/>
            <person name="Birren B."/>
        </authorList>
    </citation>
    <scope>NUCLEOTIDE SEQUENCE [LARGE SCALE GENOMIC DNA]</scope>
    <source>
        <strain evidence="19 20">ATCC 700915</strain>
    </source>
</reference>
<keyword evidence="20" id="KW-1185">Reference proteome</keyword>
<evidence type="ECO:0000313" key="20">
    <source>
        <dbReference type="Proteomes" id="UP000013777"/>
    </source>
</evidence>
<keyword evidence="11 15" id="KW-0460">Magnesium</keyword>
<dbReference type="eggNOG" id="COG0689">
    <property type="taxonomic scope" value="Bacteria"/>
</dbReference>
<feature type="domain" description="Exoribonuclease phosphorolytic" evidence="17">
    <location>
        <begin position="11"/>
        <end position="136"/>
    </location>
</feature>
<dbReference type="EC" id="3.6.1.66" evidence="15"/>
<evidence type="ECO:0000256" key="16">
    <source>
        <dbReference type="RuleBase" id="RU003781"/>
    </source>
</evidence>
<dbReference type="GO" id="GO:0000166">
    <property type="term" value="F:nucleotide binding"/>
    <property type="evidence" value="ECO:0007669"/>
    <property type="project" value="UniProtKB-KW"/>
</dbReference>
<evidence type="ECO:0000256" key="8">
    <source>
        <dbReference type="ARBA" id="ARBA00022723"/>
    </source>
</evidence>
<dbReference type="GO" id="GO:0036222">
    <property type="term" value="F:XTP diphosphatase activity"/>
    <property type="evidence" value="ECO:0007669"/>
    <property type="project" value="UniProtKB-UniRule"/>
</dbReference>
<keyword evidence="7" id="KW-0548">Nucleotidyltransferase</keyword>
<dbReference type="GO" id="GO:0000049">
    <property type="term" value="F:tRNA binding"/>
    <property type="evidence" value="ECO:0007669"/>
    <property type="project" value="InterPro"/>
</dbReference>
<feature type="binding site" evidence="15">
    <location>
        <position position="417"/>
    </location>
    <ligand>
        <name>substrate</name>
    </ligand>
</feature>
<dbReference type="InterPro" id="IPR020568">
    <property type="entry name" value="Ribosomal_Su5_D2-typ_SF"/>
</dbReference>
<dbReference type="Pfam" id="PF01725">
    <property type="entry name" value="Ham1p_like"/>
    <property type="match status" value="1"/>
</dbReference>
<dbReference type="Proteomes" id="UP000013777">
    <property type="component" value="Unassembled WGS sequence"/>
</dbReference>
<dbReference type="GO" id="GO:0008033">
    <property type="term" value="P:tRNA processing"/>
    <property type="evidence" value="ECO:0007669"/>
    <property type="project" value="InterPro"/>
</dbReference>
<dbReference type="InterPro" id="IPR001247">
    <property type="entry name" value="ExoRNase_PH_dom1"/>
</dbReference>
<keyword evidence="12 15" id="KW-0546">Nucleotide metabolism</keyword>
<comment type="catalytic activity">
    <reaction evidence="13 15">
        <text>dITP + H2O = dIMP + diphosphate + H(+)</text>
        <dbReference type="Rhea" id="RHEA:28342"/>
        <dbReference type="ChEBI" id="CHEBI:15377"/>
        <dbReference type="ChEBI" id="CHEBI:15378"/>
        <dbReference type="ChEBI" id="CHEBI:33019"/>
        <dbReference type="ChEBI" id="CHEBI:61194"/>
        <dbReference type="ChEBI" id="CHEBI:61382"/>
        <dbReference type="EC" id="3.6.1.66"/>
    </reaction>
</comment>
<feature type="binding site" evidence="15">
    <location>
        <begin position="249"/>
        <end position="254"/>
    </location>
    <ligand>
        <name>substrate</name>
    </ligand>
</feature>
<dbReference type="Pfam" id="PF01138">
    <property type="entry name" value="RNase_PH"/>
    <property type="match status" value="1"/>
</dbReference>
<evidence type="ECO:0000259" key="18">
    <source>
        <dbReference type="Pfam" id="PF03725"/>
    </source>
</evidence>
<dbReference type="InterPro" id="IPR002381">
    <property type="entry name" value="RNase_PH_bac-type"/>
</dbReference>
<comment type="function">
    <text evidence="15">Pyrophosphatase that catalyzes the hydrolysis of nucleoside triphosphates to their monophosphate derivatives, with a high preference for the non-canonical purine nucleotides XTP (xanthosine triphosphate), dITP (deoxyinosine triphosphate) and ITP. Seems to function as a house-cleaning enzyme that removes non-canonical purine nucleotides from the nucleotide pool, thus preventing their incorporation into DNA/RNA and avoiding chromosomal lesions.</text>
</comment>
<evidence type="ECO:0000256" key="2">
    <source>
        <dbReference type="ARBA" id="ARBA00011738"/>
    </source>
</evidence>
<evidence type="ECO:0000256" key="6">
    <source>
        <dbReference type="ARBA" id="ARBA00022694"/>
    </source>
</evidence>
<dbReference type="NCBIfam" id="TIGR00042">
    <property type="entry name" value="RdgB/HAM1 family non-canonical purine NTP pyrophosphatase"/>
    <property type="match status" value="1"/>
</dbReference>
<feature type="active site" description="Proton acceptor" evidence="15">
    <location>
        <position position="311"/>
    </location>
</feature>
<organism evidence="19 20">
    <name type="scientific">Enterococcus asini ATCC 700915</name>
    <dbReference type="NCBI Taxonomy" id="1158606"/>
    <lineage>
        <taxon>Bacteria</taxon>
        <taxon>Bacillati</taxon>
        <taxon>Bacillota</taxon>
        <taxon>Bacilli</taxon>
        <taxon>Lactobacillales</taxon>
        <taxon>Enterococcaceae</taxon>
        <taxon>Enterococcus</taxon>
    </lineage>
</organism>
<keyword evidence="4" id="KW-0820">tRNA-binding</keyword>
<protein>
    <recommendedName>
        <fullName evidence="15">dITP/XTP pyrophosphatase</fullName>
        <ecNumber evidence="15">3.6.1.66</ecNumber>
    </recommendedName>
    <alternativeName>
        <fullName evidence="15">Non-canonical purine NTP pyrophosphatase</fullName>
    </alternativeName>
    <alternativeName>
        <fullName evidence="15">Non-standard purine NTP pyrophosphatase</fullName>
    </alternativeName>
    <alternativeName>
        <fullName evidence="15">Nucleoside-triphosphate diphosphatase</fullName>
    </alternativeName>
    <alternativeName>
        <fullName evidence="15">Nucleoside-triphosphate pyrophosphatase</fullName>
        <shortName evidence="15">NTPase</shortName>
    </alternativeName>
</protein>
<evidence type="ECO:0000256" key="7">
    <source>
        <dbReference type="ARBA" id="ARBA00022695"/>
    </source>
</evidence>
<dbReference type="GO" id="GO:0046872">
    <property type="term" value="F:metal ion binding"/>
    <property type="evidence" value="ECO:0007669"/>
    <property type="project" value="UniProtKB-KW"/>
</dbReference>
<evidence type="ECO:0000256" key="12">
    <source>
        <dbReference type="ARBA" id="ARBA00023080"/>
    </source>
</evidence>
<comment type="similarity">
    <text evidence="1 15 16">Belongs to the HAM1 NTPase family.</text>
</comment>
<dbReference type="AlphaFoldDB" id="R2PUF8"/>
<dbReference type="GO" id="GO:0009146">
    <property type="term" value="P:purine nucleoside triphosphate catabolic process"/>
    <property type="evidence" value="ECO:0007669"/>
    <property type="project" value="UniProtKB-UniRule"/>
</dbReference>
<proteinExistence type="inferred from homology"/>
<keyword evidence="9 15" id="KW-0547">Nucleotide-binding</keyword>
<dbReference type="InterPro" id="IPR027408">
    <property type="entry name" value="PNPase/RNase_PH_dom_sf"/>
</dbReference>
<dbReference type="GO" id="GO:0036220">
    <property type="term" value="F:ITP diphosphatase activity"/>
    <property type="evidence" value="ECO:0007669"/>
    <property type="project" value="UniProtKB-UniRule"/>
</dbReference>
<evidence type="ECO:0000259" key="17">
    <source>
        <dbReference type="Pfam" id="PF01138"/>
    </source>
</evidence>
<keyword evidence="10 15" id="KW-0378">Hydrolase</keyword>
<keyword evidence="5" id="KW-0808">Transferase</keyword>
<dbReference type="GO" id="GO:0035870">
    <property type="term" value="F:dITP diphosphatase activity"/>
    <property type="evidence" value="ECO:0007669"/>
    <property type="project" value="UniProtKB-UniRule"/>
</dbReference>
<evidence type="ECO:0000256" key="13">
    <source>
        <dbReference type="ARBA" id="ARBA00051875"/>
    </source>
</evidence>
<dbReference type="NCBIfam" id="TIGR01966">
    <property type="entry name" value="RNasePH"/>
    <property type="match status" value="1"/>
</dbReference>
<dbReference type="Pfam" id="PF03725">
    <property type="entry name" value="RNase_PH_C"/>
    <property type="match status" value="1"/>
</dbReference>
<evidence type="ECO:0000256" key="14">
    <source>
        <dbReference type="ARBA" id="ARBA00052017"/>
    </source>
</evidence>
<dbReference type="eggNOG" id="COG0127">
    <property type="taxonomic scope" value="Bacteria"/>
</dbReference>
<gene>
    <name evidence="19" type="ORF">UAS_00963</name>
</gene>
<name>R2PUF8_9ENTE</name>
<comment type="caution">
    <text evidence="19">The sequence shown here is derived from an EMBL/GenBank/DDBJ whole genome shotgun (WGS) entry which is preliminary data.</text>
</comment>
<evidence type="ECO:0000313" key="19">
    <source>
        <dbReference type="EMBL" id="EOH88202.1"/>
    </source>
</evidence>
<dbReference type="InterPro" id="IPR029001">
    <property type="entry name" value="ITPase-like_fam"/>
</dbReference>
<feature type="binding site" evidence="15">
    <location>
        <begin position="422"/>
        <end position="423"/>
    </location>
    <ligand>
        <name>substrate</name>
    </ligand>
</feature>
<evidence type="ECO:0000256" key="5">
    <source>
        <dbReference type="ARBA" id="ARBA00022679"/>
    </source>
</evidence>
<dbReference type="Gene3D" id="3.90.950.10">
    <property type="match status" value="1"/>
</dbReference>
<dbReference type="PANTHER" id="PTHR11067:SF9">
    <property type="entry name" value="INOSINE TRIPHOSPHATE PYROPHOSPHATASE"/>
    <property type="match status" value="1"/>
</dbReference>
<dbReference type="SUPFAM" id="SSF54211">
    <property type="entry name" value="Ribosomal protein S5 domain 2-like"/>
    <property type="match status" value="1"/>
</dbReference>
<evidence type="ECO:0000256" key="11">
    <source>
        <dbReference type="ARBA" id="ARBA00022842"/>
    </source>
</evidence>
<dbReference type="CDD" id="cd00515">
    <property type="entry name" value="HAM1"/>
    <property type="match status" value="1"/>
</dbReference>
<evidence type="ECO:0000256" key="3">
    <source>
        <dbReference type="ARBA" id="ARBA00022552"/>
    </source>
</evidence>
<dbReference type="Gene3D" id="3.30.230.70">
    <property type="entry name" value="GHMP Kinase, N-terminal domain"/>
    <property type="match status" value="1"/>
</dbReference>
<dbReference type="SUPFAM" id="SSF55666">
    <property type="entry name" value="Ribonuclease PH domain 2-like"/>
    <property type="match status" value="1"/>
</dbReference>
<dbReference type="InterPro" id="IPR002637">
    <property type="entry name" value="RdgB/HAM1"/>
</dbReference>
<dbReference type="InterPro" id="IPR036345">
    <property type="entry name" value="ExoRNase_PH_dom2_sf"/>
</dbReference>
<dbReference type="GO" id="GO:0009117">
    <property type="term" value="P:nucleotide metabolic process"/>
    <property type="evidence" value="ECO:0007669"/>
    <property type="project" value="UniProtKB-KW"/>
</dbReference>
<evidence type="ECO:0000256" key="4">
    <source>
        <dbReference type="ARBA" id="ARBA00022555"/>
    </source>
</evidence>
<dbReference type="EMBL" id="AJAP01000010">
    <property type="protein sequence ID" value="EOH88202.1"/>
    <property type="molecule type" value="Genomic_DNA"/>
</dbReference>
<feature type="binding site" evidence="15">
    <location>
        <position position="311"/>
    </location>
    <ligand>
        <name>Mg(2+)</name>
        <dbReference type="ChEBI" id="CHEBI:18420"/>
    </ligand>
</feature>
<evidence type="ECO:0000256" key="1">
    <source>
        <dbReference type="ARBA" id="ARBA00008023"/>
    </source>
</evidence>
<dbReference type="GO" id="GO:0017111">
    <property type="term" value="F:ribonucleoside triphosphate phosphatase activity"/>
    <property type="evidence" value="ECO:0007669"/>
    <property type="project" value="InterPro"/>
</dbReference>
<evidence type="ECO:0000256" key="9">
    <source>
        <dbReference type="ARBA" id="ARBA00022741"/>
    </source>
</evidence>
<accession>R2PUF8</accession>
<comment type="catalytic activity">
    <reaction evidence="15">
        <text>ITP + H2O = IMP + diphosphate + H(+)</text>
        <dbReference type="Rhea" id="RHEA:29399"/>
        <dbReference type="ChEBI" id="CHEBI:15377"/>
        <dbReference type="ChEBI" id="CHEBI:15378"/>
        <dbReference type="ChEBI" id="CHEBI:33019"/>
        <dbReference type="ChEBI" id="CHEBI:58053"/>
        <dbReference type="ChEBI" id="CHEBI:61402"/>
        <dbReference type="EC" id="3.6.1.66"/>
    </reaction>
</comment>
<dbReference type="SUPFAM" id="SSF52972">
    <property type="entry name" value="ITPase-like"/>
    <property type="match status" value="1"/>
</dbReference>
<evidence type="ECO:0000256" key="10">
    <source>
        <dbReference type="ARBA" id="ARBA00022801"/>
    </source>
</evidence>
<dbReference type="PATRIC" id="fig|1158606.3.peg.923"/>
<comment type="catalytic activity">
    <reaction evidence="14 15">
        <text>XTP + H2O = XMP + diphosphate + H(+)</text>
        <dbReference type="Rhea" id="RHEA:28610"/>
        <dbReference type="ChEBI" id="CHEBI:15377"/>
        <dbReference type="ChEBI" id="CHEBI:15378"/>
        <dbReference type="ChEBI" id="CHEBI:33019"/>
        <dbReference type="ChEBI" id="CHEBI:57464"/>
        <dbReference type="ChEBI" id="CHEBI:61314"/>
        <dbReference type="EC" id="3.6.1.66"/>
    </reaction>
</comment>
<dbReference type="GO" id="GO:0009022">
    <property type="term" value="F:tRNA nucleotidyltransferase activity"/>
    <property type="evidence" value="ECO:0007669"/>
    <property type="project" value="InterPro"/>
</dbReference>
<feature type="domain" description="Exoribonuclease phosphorolytic" evidence="18">
    <location>
        <begin position="155"/>
        <end position="218"/>
    </location>
</feature>
<evidence type="ECO:0000256" key="15">
    <source>
        <dbReference type="HAMAP-Rule" id="MF_01405"/>
    </source>
</evidence>
<dbReference type="InterPro" id="IPR020922">
    <property type="entry name" value="dITP/XTP_pyrophosphatase"/>
</dbReference>
<keyword evidence="8 15" id="KW-0479">Metal-binding</keyword>
<dbReference type="InterPro" id="IPR015847">
    <property type="entry name" value="ExoRNase_PH_dom2"/>
</dbReference>
<keyword evidence="6" id="KW-0819">tRNA processing</keyword>
<keyword evidence="4" id="KW-0694">RNA-binding</keyword>